<dbReference type="KEGG" id="haad:MW046_11070"/>
<dbReference type="PANTHER" id="PTHR42852">
    <property type="entry name" value="THIOL:DISULFIDE INTERCHANGE PROTEIN DSBE"/>
    <property type="match status" value="1"/>
</dbReference>
<protein>
    <submittedName>
        <fullName evidence="2">TlpA family protein disulfide reductase</fullName>
    </submittedName>
</protein>
<evidence type="ECO:0000313" key="3">
    <source>
        <dbReference type="Proteomes" id="UP000831768"/>
    </source>
</evidence>
<proteinExistence type="predicted"/>
<dbReference type="Gene3D" id="3.40.30.10">
    <property type="entry name" value="Glutaredoxin"/>
    <property type="match status" value="1"/>
</dbReference>
<dbReference type="Proteomes" id="UP000831768">
    <property type="component" value="Chromosome"/>
</dbReference>
<keyword evidence="3" id="KW-1185">Reference proteome</keyword>
<evidence type="ECO:0000259" key="1">
    <source>
        <dbReference type="PROSITE" id="PS51352"/>
    </source>
</evidence>
<dbReference type="SUPFAM" id="SSF52833">
    <property type="entry name" value="Thioredoxin-like"/>
    <property type="match status" value="1"/>
</dbReference>
<dbReference type="PANTHER" id="PTHR42852:SF17">
    <property type="entry name" value="THIOREDOXIN-LIKE PROTEIN HI_1115"/>
    <property type="match status" value="1"/>
</dbReference>
<dbReference type="Pfam" id="PF08534">
    <property type="entry name" value="Redoxin"/>
    <property type="match status" value="1"/>
</dbReference>
<dbReference type="AlphaFoldDB" id="A0A8U0A049"/>
<feature type="domain" description="Thioredoxin" evidence="1">
    <location>
        <begin position="24"/>
        <end position="184"/>
    </location>
</feature>
<dbReference type="InterPro" id="IPR013740">
    <property type="entry name" value="Redoxin"/>
</dbReference>
<dbReference type="CDD" id="cd02966">
    <property type="entry name" value="TlpA_like_family"/>
    <property type="match status" value="1"/>
</dbReference>
<dbReference type="GO" id="GO:0016491">
    <property type="term" value="F:oxidoreductase activity"/>
    <property type="evidence" value="ECO:0007669"/>
    <property type="project" value="InterPro"/>
</dbReference>
<organism evidence="2 3">
    <name type="scientific">Halocatena salina</name>
    <dbReference type="NCBI Taxonomy" id="2934340"/>
    <lineage>
        <taxon>Archaea</taxon>
        <taxon>Methanobacteriati</taxon>
        <taxon>Methanobacteriota</taxon>
        <taxon>Stenosarchaea group</taxon>
        <taxon>Halobacteria</taxon>
        <taxon>Halobacteriales</taxon>
        <taxon>Natronomonadaceae</taxon>
        <taxon>Halocatena</taxon>
    </lineage>
</organism>
<dbReference type="GeneID" id="71928595"/>
<dbReference type="InterPro" id="IPR036249">
    <property type="entry name" value="Thioredoxin-like_sf"/>
</dbReference>
<name>A0A8U0A049_9EURY</name>
<dbReference type="EMBL" id="CP096019">
    <property type="protein sequence ID" value="UPM42491.1"/>
    <property type="molecule type" value="Genomic_DNA"/>
</dbReference>
<dbReference type="PROSITE" id="PS51352">
    <property type="entry name" value="THIOREDOXIN_2"/>
    <property type="match status" value="1"/>
</dbReference>
<reference evidence="2" key="1">
    <citation type="submission" date="2022-04" db="EMBL/GenBank/DDBJ databases">
        <title>Halocatena sp. nov., isolated from a salt lake.</title>
        <authorList>
            <person name="Cui H.-L."/>
        </authorList>
    </citation>
    <scope>NUCLEOTIDE SEQUENCE</scope>
    <source>
        <strain evidence="2">AD-1</strain>
    </source>
</reference>
<dbReference type="InterPro" id="IPR050553">
    <property type="entry name" value="Thioredoxin_ResA/DsbE_sf"/>
</dbReference>
<accession>A0A8U0A049</accession>
<gene>
    <name evidence="2" type="ORF">MW046_11070</name>
</gene>
<evidence type="ECO:0000313" key="2">
    <source>
        <dbReference type="EMBL" id="UPM42491.1"/>
    </source>
</evidence>
<sequence>MESDSGGAVSRRQLLAGLSGVGILGASAWFGTRTLSDTDGSGLPIEIRTIDARGSTSGTNRIPAADTVTVIDLFATWCAPCIEQMEALTAVTKEYGGDSAVTFVSVTNEHVGETLTRDDIRQWWQRHGGNWTVGLDPESDLMSALNASRLPYVAISDADGTITWQHDGVTTAETLRSNIETALGNDG</sequence>
<dbReference type="RefSeq" id="WP_247993164.1">
    <property type="nucleotide sequence ID" value="NZ_CP096019.1"/>
</dbReference>
<dbReference type="InterPro" id="IPR013766">
    <property type="entry name" value="Thioredoxin_domain"/>
</dbReference>